<organism evidence="2 3">
    <name type="scientific">Vulcanisaeta souniana JCM 11219</name>
    <dbReference type="NCBI Taxonomy" id="1293586"/>
    <lineage>
        <taxon>Archaea</taxon>
        <taxon>Thermoproteota</taxon>
        <taxon>Thermoprotei</taxon>
        <taxon>Thermoproteales</taxon>
        <taxon>Thermoproteaceae</taxon>
        <taxon>Vulcanisaeta</taxon>
    </lineage>
</organism>
<dbReference type="EMBL" id="AP026830">
    <property type="protein sequence ID" value="BDR92256.1"/>
    <property type="molecule type" value="Genomic_DNA"/>
</dbReference>
<accession>A0A830E648</accession>
<gene>
    <name evidence="2" type="ORF">GCM10007112_24060</name>
    <name evidence="1" type="ORF">Vsou_13490</name>
</gene>
<protein>
    <submittedName>
        <fullName evidence="2">Uncharacterized protein</fullName>
    </submittedName>
</protein>
<name>A0A830E648_9CREN</name>
<evidence type="ECO:0000313" key="4">
    <source>
        <dbReference type="Proteomes" id="UP001060771"/>
    </source>
</evidence>
<evidence type="ECO:0000313" key="2">
    <source>
        <dbReference type="EMBL" id="GGI86248.1"/>
    </source>
</evidence>
<evidence type="ECO:0000313" key="3">
    <source>
        <dbReference type="Proteomes" id="UP000657075"/>
    </source>
</evidence>
<sequence>MWAGEDNKLAMHIKRFVKNPFYRLSKSQMHGLVTLEYSLTAVYYLAIHDTPIAMIVIGLWATTHVLIEFLHPESP</sequence>
<dbReference type="Proteomes" id="UP000657075">
    <property type="component" value="Unassembled WGS sequence"/>
</dbReference>
<dbReference type="Proteomes" id="UP001060771">
    <property type="component" value="Chromosome"/>
</dbReference>
<reference evidence="1" key="4">
    <citation type="journal article" date="2023" name="Microbiol. Resour. Announc.">
        <title>Complete Genome Sequence of Vulcanisaeta souniana Strain IC-059, a Hyperthermophilic Archaeon Isolated from Hot Spring Water in Japan.</title>
        <authorList>
            <person name="Kato S."/>
            <person name="Itoh T."/>
            <person name="Wu L."/>
            <person name="Ma J."/>
            <person name="Ohkuma M."/>
        </authorList>
    </citation>
    <scope>NUCLEOTIDE SEQUENCE</scope>
    <source>
        <strain evidence="1">JCM 11219</strain>
    </source>
</reference>
<reference evidence="2" key="2">
    <citation type="submission" date="2020-09" db="EMBL/GenBank/DDBJ databases">
        <authorList>
            <person name="Sun Q."/>
            <person name="Ohkuma M."/>
        </authorList>
    </citation>
    <scope>NUCLEOTIDE SEQUENCE</scope>
    <source>
        <strain evidence="2">JCM 11219</strain>
    </source>
</reference>
<reference evidence="4" key="3">
    <citation type="submission" date="2022-09" db="EMBL/GenBank/DDBJ databases">
        <title>Complete genome sequence of Vulcanisaeta souniana.</title>
        <authorList>
            <person name="Kato S."/>
            <person name="Itoh T."/>
            <person name="Ohkuma M."/>
        </authorList>
    </citation>
    <scope>NUCLEOTIDE SEQUENCE [LARGE SCALE GENOMIC DNA]</scope>
    <source>
        <strain evidence="4">JCM 11219</strain>
    </source>
</reference>
<dbReference type="AlphaFoldDB" id="A0A830E648"/>
<evidence type="ECO:0000313" key="1">
    <source>
        <dbReference type="EMBL" id="BDR92256.1"/>
    </source>
</evidence>
<reference evidence="2" key="1">
    <citation type="journal article" date="2014" name="Int. J. Syst. Evol. Microbiol.">
        <title>Complete genome sequence of Corynebacterium casei LMG S-19264T (=DSM 44701T), isolated from a smear-ripened cheese.</title>
        <authorList>
            <consortium name="US DOE Joint Genome Institute (JGI-PGF)"/>
            <person name="Walter F."/>
            <person name="Albersmeier A."/>
            <person name="Kalinowski J."/>
            <person name="Ruckert C."/>
        </authorList>
    </citation>
    <scope>NUCLEOTIDE SEQUENCE</scope>
    <source>
        <strain evidence="2">JCM 11219</strain>
    </source>
</reference>
<keyword evidence="4" id="KW-1185">Reference proteome</keyword>
<dbReference type="EMBL" id="BMNM01000014">
    <property type="protein sequence ID" value="GGI86248.1"/>
    <property type="molecule type" value="Genomic_DNA"/>
</dbReference>
<proteinExistence type="predicted"/>